<protein>
    <submittedName>
        <fullName evidence="13">Cytochrome C oxidase assembly protein</fullName>
    </submittedName>
</protein>
<dbReference type="Pfam" id="PF02322">
    <property type="entry name" value="Cyt_bd_oxida_II"/>
    <property type="match status" value="1"/>
</dbReference>
<keyword evidence="9 12" id="KW-1133">Transmembrane helix</keyword>
<dbReference type="InterPro" id="IPR003317">
    <property type="entry name" value="Cyt-d_oxidase_su2"/>
</dbReference>
<feature type="transmembrane region" description="Helical" evidence="12">
    <location>
        <begin position="28"/>
        <end position="51"/>
    </location>
</feature>
<evidence type="ECO:0000313" key="14">
    <source>
        <dbReference type="Proteomes" id="UP000176005"/>
    </source>
</evidence>
<dbReference type="GO" id="GO:0016682">
    <property type="term" value="F:oxidoreductase activity, acting on diphenols and related substances as donors, oxygen as acceptor"/>
    <property type="evidence" value="ECO:0007669"/>
    <property type="project" value="TreeGrafter"/>
</dbReference>
<evidence type="ECO:0000256" key="6">
    <source>
        <dbReference type="ARBA" id="ARBA00022692"/>
    </source>
</evidence>
<dbReference type="PATRIC" id="fig|518642.10.peg.774"/>
<evidence type="ECO:0000256" key="7">
    <source>
        <dbReference type="ARBA" id="ARBA00022723"/>
    </source>
</evidence>
<feature type="non-terminal residue" evidence="13">
    <location>
        <position position="1"/>
    </location>
</feature>
<evidence type="ECO:0000256" key="12">
    <source>
        <dbReference type="SAM" id="Phobius"/>
    </source>
</evidence>
<dbReference type="EMBL" id="LJGW01000610">
    <property type="protein sequence ID" value="OEV06661.1"/>
    <property type="molecule type" value="Genomic_DNA"/>
</dbReference>
<evidence type="ECO:0000256" key="8">
    <source>
        <dbReference type="ARBA" id="ARBA00022982"/>
    </source>
</evidence>
<comment type="subcellular location">
    <subcellularLocation>
        <location evidence="1">Cell membrane</location>
        <topology evidence="1">Multi-pass membrane protein</topology>
    </subcellularLocation>
</comment>
<dbReference type="GO" id="GO:0046872">
    <property type="term" value="F:metal ion binding"/>
    <property type="evidence" value="ECO:0007669"/>
    <property type="project" value="UniProtKB-KW"/>
</dbReference>
<reference evidence="13 14" key="1">
    <citation type="journal article" date="2016" name="Front. Microbiol.">
        <title>Comparative Genomics Analysis of Streptomyces Species Reveals Their Adaptation to the Marine Environment and Their Diversity at the Genomic Level.</title>
        <authorList>
            <person name="Tian X."/>
            <person name="Zhang Z."/>
            <person name="Yang T."/>
            <person name="Chen M."/>
            <person name="Li J."/>
            <person name="Chen F."/>
            <person name="Yang J."/>
            <person name="Li W."/>
            <person name="Zhang B."/>
            <person name="Zhang Z."/>
            <person name="Wu J."/>
            <person name="Zhang C."/>
            <person name="Long L."/>
            <person name="Xiao J."/>
        </authorList>
    </citation>
    <scope>NUCLEOTIDE SEQUENCE [LARGE SCALE GENOMIC DNA]</scope>
    <source>
        <strain evidence="13 14">SCSIO 10429</strain>
    </source>
</reference>
<gene>
    <name evidence="13" type="ORF">AN218_30165</name>
</gene>
<dbReference type="Proteomes" id="UP000176005">
    <property type="component" value="Unassembled WGS sequence"/>
</dbReference>
<keyword evidence="6 12" id="KW-0812">Transmembrane</keyword>
<keyword evidence="5" id="KW-0349">Heme</keyword>
<evidence type="ECO:0000256" key="9">
    <source>
        <dbReference type="ARBA" id="ARBA00022989"/>
    </source>
</evidence>
<evidence type="ECO:0000256" key="5">
    <source>
        <dbReference type="ARBA" id="ARBA00022617"/>
    </source>
</evidence>
<accession>A0A1E7KS19</accession>
<dbReference type="AlphaFoldDB" id="A0A1E7KS19"/>
<keyword evidence="14" id="KW-1185">Reference proteome</keyword>
<proteinExistence type="inferred from homology"/>
<evidence type="ECO:0000256" key="10">
    <source>
        <dbReference type="ARBA" id="ARBA00023004"/>
    </source>
</evidence>
<comment type="caution">
    <text evidence="13">The sequence shown here is derived from an EMBL/GenBank/DDBJ whole genome shotgun (WGS) entry which is preliminary data.</text>
</comment>
<dbReference type="GO" id="GO:0009055">
    <property type="term" value="F:electron transfer activity"/>
    <property type="evidence" value="ECO:0007669"/>
    <property type="project" value="TreeGrafter"/>
</dbReference>
<dbReference type="GO" id="GO:0070069">
    <property type="term" value="C:cytochrome complex"/>
    <property type="evidence" value="ECO:0007669"/>
    <property type="project" value="TreeGrafter"/>
</dbReference>
<evidence type="ECO:0000256" key="3">
    <source>
        <dbReference type="ARBA" id="ARBA00022448"/>
    </source>
</evidence>
<keyword evidence="10" id="KW-0408">Iron</keyword>
<evidence type="ECO:0000256" key="2">
    <source>
        <dbReference type="ARBA" id="ARBA00007543"/>
    </source>
</evidence>
<evidence type="ECO:0000256" key="1">
    <source>
        <dbReference type="ARBA" id="ARBA00004651"/>
    </source>
</evidence>
<keyword evidence="11 12" id="KW-0472">Membrane</keyword>
<dbReference type="GO" id="GO:0005886">
    <property type="term" value="C:plasma membrane"/>
    <property type="evidence" value="ECO:0007669"/>
    <property type="project" value="UniProtKB-SubCell"/>
</dbReference>
<dbReference type="PANTHER" id="PTHR43141">
    <property type="entry name" value="CYTOCHROME BD2 SUBUNIT II"/>
    <property type="match status" value="1"/>
</dbReference>
<keyword evidence="3" id="KW-0813">Transport</keyword>
<dbReference type="PANTHER" id="PTHR43141:SF5">
    <property type="entry name" value="CYTOCHROME BD-I UBIQUINOL OXIDASE SUBUNIT 2"/>
    <property type="match status" value="1"/>
</dbReference>
<evidence type="ECO:0000256" key="4">
    <source>
        <dbReference type="ARBA" id="ARBA00022475"/>
    </source>
</evidence>
<sequence length="112" mass="11848">WSAGAAGAAALALPAAVALNVAGREGWAFALSGVTIAATVAALFLALFPDVMPSSLDPRWSLTAENAASGPYTLRIMTWCAALATPLVLLYQGWTYWVFRKRIGTQHIAENQ</sequence>
<organism evidence="13 14">
    <name type="scientific">Streptomyces nanshensis</name>
    <dbReference type="NCBI Taxonomy" id="518642"/>
    <lineage>
        <taxon>Bacteria</taxon>
        <taxon>Bacillati</taxon>
        <taxon>Actinomycetota</taxon>
        <taxon>Actinomycetes</taxon>
        <taxon>Kitasatosporales</taxon>
        <taxon>Streptomycetaceae</taxon>
        <taxon>Streptomyces</taxon>
    </lineage>
</organism>
<comment type="similarity">
    <text evidence="2">Belongs to the cytochrome ubiquinol oxidase subunit 2 family.</text>
</comment>
<keyword evidence="4" id="KW-1003">Cell membrane</keyword>
<evidence type="ECO:0000256" key="11">
    <source>
        <dbReference type="ARBA" id="ARBA00023136"/>
    </source>
</evidence>
<name>A0A1E7KS19_9ACTN</name>
<keyword evidence="7" id="KW-0479">Metal-binding</keyword>
<dbReference type="GO" id="GO:0019646">
    <property type="term" value="P:aerobic electron transport chain"/>
    <property type="evidence" value="ECO:0007669"/>
    <property type="project" value="TreeGrafter"/>
</dbReference>
<evidence type="ECO:0000313" key="13">
    <source>
        <dbReference type="EMBL" id="OEV06661.1"/>
    </source>
</evidence>
<dbReference type="RefSeq" id="WP_171908856.1">
    <property type="nucleotide sequence ID" value="NZ_LJGW01000610.1"/>
</dbReference>
<keyword evidence="8" id="KW-0249">Electron transport</keyword>
<feature type="transmembrane region" description="Helical" evidence="12">
    <location>
        <begin position="72"/>
        <end position="94"/>
    </location>
</feature>